<dbReference type="Pfam" id="PF07479">
    <property type="entry name" value="NAD_Gly3P_dh_C"/>
    <property type="match status" value="1"/>
</dbReference>
<evidence type="ECO:0000313" key="12">
    <source>
        <dbReference type="EMBL" id="CRH00018.1"/>
    </source>
</evidence>
<dbReference type="InterPro" id="IPR017751">
    <property type="entry name" value="G3P_DH_NAD-dep_euk"/>
</dbReference>
<evidence type="ECO:0000256" key="5">
    <source>
        <dbReference type="PIRSR" id="PIRSR000114-1"/>
    </source>
</evidence>
<feature type="binding site" evidence="7">
    <location>
        <begin position="49"/>
        <end position="54"/>
    </location>
    <ligand>
        <name>NAD(+)</name>
        <dbReference type="ChEBI" id="CHEBI:57540"/>
    </ligand>
</feature>
<feature type="active site" description="Proton acceptor" evidence="5">
    <location>
        <position position="245"/>
    </location>
</feature>
<dbReference type="Gene3D" id="1.10.1040.10">
    <property type="entry name" value="N-(1-d-carboxylethyl)-l-norvaline Dehydrogenase, domain 2"/>
    <property type="match status" value="1"/>
</dbReference>
<dbReference type="SUPFAM" id="SSF48179">
    <property type="entry name" value="6-phosphogluconate dehydrogenase C-terminal domain-like"/>
    <property type="match status" value="1"/>
</dbReference>
<evidence type="ECO:0000313" key="13">
    <source>
        <dbReference type="Proteomes" id="UP000220158"/>
    </source>
</evidence>
<comment type="similarity">
    <text evidence="1 8">Belongs to the NAD-dependent glycerol-3-phosphate dehydrogenase family.</text>
</comment>
<dbReference type="InterPro" id="IPR036291">
    <property type="entry name" value="NAD(P)-bd_dom_sf"/>
</dbReference>
<dbReference type="RefSeq" id="XP_028533023.1">
    <property type="nucleotide sequence ID" value="XM_028676544.1"/>
</dbReference>
<dbReference type="GO" id="GO:0005975">
    <property type="term" value="P:carbohydrate metabolic process"/>
    <property type="evidence" value="ECO:0007669"/>
    <property type="project" value="InterPro"/>
</dbReference>
<dbReference type="VEuPathDB" id="PlasmoDB:PRELSG_0911800"/>
<name>A0A1J1H5I3_PLARL</name>
<proteinExistence type="inferred from homology"/>
<dbReference type="Gene3D" id="3.40.50.720">
    <property type="entry name" value="NAD(P)-binding Rossmann-like Domain"/>
    <property type="match status" value="1"/>
</dbReference>
<dbReference type="GO" id="GO:0051287">
    <property type="term" value="F:NAD binding"/>
    <property type="evidence" value="ECO:0007669"/>
    <property type="project" value="UniProtKB-UniRule"/>
</dbReference>
<dbReference type="Proteomes" id="UP000220158">
    <property type="component" value="Chromosome 9"/>
</dbReference>
<evidence type="ECO:0000256" key="1">
    <source>
        <dbReference type="ARBA" id="ARBA00011009"/>
    </source>
</evidence>
<feature type="binding site" evidence="7">
    <location>
        <position position="309"/>
    </location>
    <ligand>
        <name>NAD(+)</name>
        <dbReference type="ChEBI" id="CHEBI:57540"/>
    </ligand>
</feature>
<dbReference type="Pfam" id="PF01210">
    <property type="entry name" value="NAD_Gly3P_dh_N"/>
    <property type="match status" value="1"/>
</dbReference>
<evidence type="ECO:0000256" key="4">
    <source>
        <dbReference type="ARBA" id="ARBA00048683"/>
    </source>
</evidence>
<dbReference type="GO" id="GO:0141152">
    <property type="term" value="F:glycerol-3-phosphate dehydrogenase (NAD+) activity"/>
    <property type="evidence" value="ECO:0007669"/>
    <property type="project" value="UniProtKB-UniRule"/>
</dbReference>
<dbReference type="PANTHER" id="PTHR11728">
    <property type="entry name" value="GLYCEROL-3-PHOSPHATE DEHYDROGENASE"/>
    <property type="match status" value="1"/>
</dbReference>
<evidence type="ECO:0000256" key="6">
    <source>
        <dbReference type="PIRSR" id="PIRSR000114-2"/>
    </source>
</evidence>
<dbReference type="InterPro" id="IPR008927">
    <property type="entry name" value="6-PGluconate_DH-like_C_sf"/>
</dbReference>
<dbReference type="PRINTS" id="PR00077">
    <property type="entry name" value="GPDHDRGNASE"/>
</dbReference>
<feature type="binding site" evidence="7">
    <location>
        <position position="338"/>
    </location>
    <ligand>
        <name>NAD(+)</name>
        <dbReference type="ChEBI" id="CHEBI:57540"/>
    </ligand>
</feature>
<dbReference type="GO" id="GO:0042803">
    <property type="term" value="F:protein homodimerization activity"/>
    <property type="evidence" value="ECO:0007669"/>
    <property type="project" value="InterPro"/>
</dbReference>
<feature type="binding site" evidence="6">
    <location>
        <begin position="309"/>
        <end position="310"/>
    </location>
    <ligand>
        <name>substrate</name>
    </ligand>
</feature>
<reference evidence="12 13" key="1">
    <citation type="submission" date="2015-04" db="EMBL/GenBank/DDBJ databases">
        <authorList>
            <consortium name="Pathogen Informatics"/>
        </authorList>
    </citation>
    <scope>NUCLEOTIDE SEQUENCE [LARGE SCALE GENOMIC DNA]</scope>
    <source>
        <strain evidence="12 13">SGS1</strain>
    </source>
</reference>
<dbReference type="GO" id="GO:0005829">
    <property type="term" value="C:cytosol"/>
    <property type="evidence" value="ECO:0007669"/>
    <property type="project" value="TreeGrafter"/>
</dbReference>
<evidence type="ECO:0000256" key="2">
    <source>
        <dbReference type="ARBA" id="ARBA00023002"/>
    </source>
</evidence>
<dbReference type="OMA" id="YDTPPMD"/>
<dbReference type="GeneID" id="39736130"/>
<dbReference type="InterPro" id="IPR013328">
    <property type="entry name" value="6PGD_dom2"/>
</dbReference>
<feature type="binding site" evidence="6">
    <location>
        <position position="161"/>
    </location>
    <ligand>
        <name>substrate</name>
    </ligand>
</feature>
<dbReference type="GO" id="GO:0046168">
    <property type="term" value="P:glycerol-3-phosphate catabolic process"/>
    <property type="evidence" value="ECO:0007669"/>
    <property type="project" value="UniProtKB-UniRule"/>
</dbReference>
<accession>A0A1J1H5I3</accession>
<dbReference type="InterPro" id="IPR006109">
    <property type="entry name" value="G3P_DH_NAD-dep_C"/>
</dbReference>
<dbReference type="InterPro" id="IPR006168">
    <property type="entry name" value="G3P_DH_NAD-dep"/>
</dbReference>
<sequence>MLIKYFFYNIIFLSQLIKCFSNNQINFLNQNSLIANAKNNRPLKVSIVGSGNWGTVISKIIGANTKKLKNFYPIVKMYVKEEVIDNEKLSEIINRKKENVKYMKGMKIPDNIVAVSDLNEAIEEADLLVFVLPHQYLDNVLNEIKKNNNLKKDAKAISLMKGIKINNWKPELLSNIIQKELNIECSALSGSNIAKEISEEHFSESTIGFENKETVEVWQHLFDTNYFKINCIQDKAGVEICGALKNVVAMGVGFCEGITNSYNTKSAIIRIGLEEMKRFAKIFFPNVLDETFLDSCGLADLITTCLGGRNLKCAKEFATRKGKTTWKKIEEELLNGQKLQGIHTVKEVYSVLEHHNLKKDFPLFSTIYEISFENRDPSDVIQVFSTKKLRYIKFKK</sequence>
<dbReference type="FunFam" id="1.10.1040.10:FF:000004">
    <property type="entry name" value="Glycerol-3-phosphate dehydrogenase [NAD(+)]"/>
    <property type="match status" value="1"/>
</dbReference>
<dbReference type="EMBL" id="LN835304">
    <property type="protein sequence ID" value="CRH00018.1"/>
    <property type="molecule type" value="Genomic_DNA"/>
</dbReference>
<dbReference type="AlphaFoldDB" id="A0A1J1H5I3"/>
<dbReference type="PANTHER" id="PTHR11728:SF8">
    <property type="entry name" value="GLYCEROL-3-PHOSPHATE DEHYDROGENASE [NAD(+)]-RELATED"/>
    <property type="match status" value="1"/>
</dbReference>
<feature type="binding site" evidence="7">
    <location>
        <position position="194"/>
    </location>
    <ligand>
        <name>NAD(+)</name>
        <dbReference type="ChEBI" id="CHEBI:57540"/>
    </ligand>
</feature>
<protein>
    <recommendedName>
        <fullName evidence="9">Glycerol-3-phosphate dehydrogenase [NAD(+)]</fullName>
        <ecNumber evidence="9">1.1.1.8</ecNumber>
    </recommendedName>
</protein>
<comment type="catalytic activity">
    <reaction evidence="4 9">
        <text>sn-glycerol 3-phosphate + NAD(+) = dihydroxyacetone phosphate + NADH + H(+)</text>
        <dbReference type="Rhea" id="RHEA:11092"/>
        <dbReference type="ChEBI" id="CHEBI:15378"/>
        <dbReference type="ChEBI" id="CHEBI:57540"/>
        <dbReference type="ChEBI" id="CHEBI:57597"/>
        <dbReference type="ChEBI" id="CHEBI:57642"/>
        <dbReference type="ChEBI" id="CHEBI:57945"/>
        <dbReference type="EC" id="1.1.1.8"/>
    </reaction>
</comment>
<evidence type="ECO:0000256" key="8">
    <source>
        <dbReference type="RuleBase" id="RU000437"/>
    </source>
</evidence>
<dbReference type="PIRSF" id="PIRSF000114">
    <property type="entry name" value="Glycerol-3-P_dh"/>
    <property type="match status" value="1"/>
</dbReference>
<keyword evidence="2 8" id="KW-0560">Oxidoreductase</keyword>
<dbReference type="NCBIfam" id="TIGR03376">
    <property type="entry name" value="glycerol3P_DH"/>
    <property type="match status" value="1"/>
</dbReference>
<evidence type="ECO:0000256" key="7">
    <source>
        <dbReference type="PIRSR" id="PIRSR000114-3"/>
    </source>
</evidence>
<keyword evidence="3 7" id="KW-0520">NAD</keyword>
<keyword evidence="13" id="KW-1185">Reference proteome</keyword>
<feature type="domain" description="Glycerol-3-phosphate dehydrogenase NAD-dependent N-terminal" evidence="10">
    <location>
        <begin position="44"/>
        <end position="214"/>
    </location>
</feature>
<evidence type="ECO:0000256" key="3">
    <source>
        <dbReference type="ARBA" id="ARBA00023027"/>
    </source>
</evidence>
<gene>
    <name evidence="12" type="primary">G3PDH</name>
    <name evidence="12" type="ORF">PRELSG_0911800</name>
</gene>
<dbReference type="SUPFAM" id="SSF51735">
    <property type="entry name" value="NAD(P)-binding Rossmann-fold domains"/>
    <property type="match status" value="1"/>
</dbReference>
<evidence type="ECO:0000259" key="11">
    <source>
        <dbReference type="Pfam" id="PF07479"/>
    </source>
</evidence>
<evidence type="ECO:0000256" key="9">
    <source>
        <dbReference type="RuleBase" id="RU361243"/>
    </source>
</evidence>
<evidence type="ECO:0000259" key="10">
    <source>
        <dbReference type="Pfam" id="PF01210"/>
    </source>
</evidence>
<feature type="binding site" evidence="7">
    <location>
        <position position="340"/>
    </location>
    <ligand>
        <name>NAD(+)</name>
        <dbReference type="ChEBI" id="CHEBI:57540"/>
    </ligand>
</feature>
<organism evidence="12 13">
    <name type="scientific">Plasmodium relictum</name>
    <dbReference type="NCBI Taxonomy" id="85471"/>
    <lineage>
        <taxon>Eukaryota</taxon>
        <taxon>Sar</taxon>
        <taxon>Alveolata</taxon>
        <taxon>Apicomplexa</taxon>
        <taxon>Aconoidasida</taxon>
        <taxon>Haemosporida</taxon>
        <taxon>Plasmodiidae</taxon>
        <taxon>Plasmodium</taxon>
        <taxon>Plasmodium (Haemamoeba)</taxon>
    </lineage>
</organism>
<dbReference type="KEGG" id="prel:PRELSG_0911800"/>
<dbReference type="FunFam" id="3.40.50.720:FF:000365">
    <property type="entry name" value="Glycerol-3-phosphate dehydrogenase [NAD(+)]"/>
    <property type="match status" value="1"/>
</dbReference>
<feature type="domain" description="Glycerol-3-phosphate dehydrogenase NAD-dependent C-terminal" evidence="11">
    <location>
        <begin position="234"/>
        <end position="382"/>
    </location>
</feature>
<dbReference type="EC" id="1.1.1.8" evidence="9"/>
<dbReference type="InterPro" id="IPR011128">
    <property type="entry name" value="G3P_DH_NAD-dep_N"/>
</dbReference>
<dbReference type="OrthoDB" id="10263760at2759"/>